<organism evidence="7 8">
    <name type="scientific">Acacia crassicarpa</name>
    <name type="common">northern wattle</name>
    <dbReference type="NCBI Taxonomy" id="499986"/>
    <lineage>
        <taxon>Eukaryota</taxon>
        <taxon>Viridiplantae</taxon>
        <taxon>Streptophyta</taxon>
        <taxon>Embryophyta</taxon>
        <taxon>Tracheophyta</taxon>
        <taxon>Spermatophyta</taxon>
        <taxon>Magnoliopsida</taxon>
        <taxon>eudicotyledons</taxon>
        <taxon>Gunneridae</taxon>
        <taxon>Pentapetalae</taxon>
        <taxon>rosids</taxon>
        <taxon>fabids</taxon>
        <taxon>Fabales</taxon>
        <taxon>Fabaceae</taxon>
        <taxon>Caesalpinioideae</taxon>
        <taxon>mimosoid clade</taxon>
        <taxon>Acacieae</taxon>
        <taxon>Acacia</taxon>
    </lineage>
</organism>
<dbReference type="GO" id="GO:0005839">
    <property type="term" value="C:proteasome core complex"/>
    <property type="evidence" value="ECO:0007669"/>
    <property type="project" value="InterPro"/>
</dbReference>
<gene>
    <name evidence="7" type="ORF">QN277_005274</name>
</gene>
<dbReference type="GO" id="GO:0051603">
    <property type="term" value="P:proteolysis involved in protein catabolic process"/>
    <property type="evidence" value="ECO:0007669"/>
    <property type="project" value="InterPro"/>
</dbReference>
<dbReference type="PANTHER" id="PTHR11599">
    <property type="entry name" value="PROTEASOME SUBUNIT ALPHA/BETA"/>
    <property type="match status" value="1"/>
</dbReference>
<evidence type="ECO:0000256" key="6">
    <source>
        <dbReference type="SAM" id="MobiDB-lite"/>
    </source>
</evidence>
<proteinExistence type="inferred from homology"/>
<evidence type="ECO:0000256" key="5">
    <source>
        <dbReference type="RuleBase" id="RU004203"/>
    </source>
</evidence>
<evidence type="ECO:0000256" key="4">
    <source>
        <dbReference type="ARBA" id="ARBA00023242"/>
    </source>
</evidence>
<feature type="region of interest" description="Disordered" evidence="6">
    <location>
        <begin position="1"/>
        <end position="20"/>
    </location>
</feature>
<dbReference type="EMBL" id="JAWXYG010000011">
    <property type="protein sequence ID" value="KAK4258875.1"/>
    <property type="molecule type" value="Genomic_DNA"/>
</dbReference>
<dbReference type="AlphaFoldDB" id="A0AAE1JWI6"/>
<keyword evidence="3 5" id="KW-0647">Proteasome</keyword>
<dbReference type="InterPro" id="IPR029055">
    <property type="entry name" value="Ntn_hydrolases_N"/>
</dbReference>
<evidence type="ECO:0000313" key="8">
    <source>
        <dbReference type="Proteomes" id="UP001293593"/>
    </source>
</evidence>
<dbReference type="InterPro" id="IPR016050">
    <property type="entry name" value="Proteasome_bsu_CS"/>
</dbReference>
<evidence type="ECO:0000256" key="1">
    <source>
        <dbReference type="ARBA" id="ARBA00011517"/>
    </source>
</evidence>
<dbReference type="GO" id="GO:0005634">
    <property type="term" value="C:nucleus"/>
    <property type="evidence" value="ECO:0007669"/>
    <property type="project" value="UniProtKB-SubCell"/>
</dbReference>
<dbReference type="InterPro" id="IPR001353">
    <property type="entry name" value="Proteasome_sua/b"/>
</dbReference>
<protein>
    <recommendedName>
        <fullName evidence="5">Proteasome subunit beta</fullName>
    </recommendedName>
</protein>
<dbReference type="PROSITE" id="PS00854">
    <property type="entry name" value="PROTEASOME_BETA_1"/>
    <property type="match status" value="1"/>
</dbReference>
<sequence length="223" mass="24484">MYPEKQLRERHTETQQRERTKATECVFGLVGNGFAIVAVDASTGHKFSGPATTMDKITVFDSHKLIGAIGHCGDTLSQSFTKHIKKQAQGTSLTTADTASFIRQELAANTHRFKRVNMLLAGYDEGTGPSLYHIDCNASLNKVEKGAFGGDGSSYSLSAMDSSFHVGMSLNKAIDLVDACIEEIRSSLDVGTPTHIIKIVDEQGARHYAWRKPHYAWRKPRPA</sequence>
<reference evidence="7" key="1">
    <citation type="submission" date="2023-10" db="EMBL/GenBank/DDBJ databases">
        <title>Chromosome-level genome of the transformable northern wattle, Acacia crassicarpa.</title>
        <authorList>
            <person name="Massaro I."/>
            <person name="Sinha N.R."/>
            <person name="Poethig S."/>
            <person name="Leichty A.R."/>
        </authorList>
    </citation>
    <scope>NUCLEOTIDE SEQUENCE</scope>
    <source>
        <strain evidence="7">Acra3RX</strain>
        <tissue evidence="7">Leaf</tissue>
    </source>
</reference>
<comment type="caution">
    <text evidence="7">The sequence shown here is derived from an EMBL/GenBank/DDBJ whole genome shotgun (WGS) entry which is preliminary data.</text>
</comment>
<dbReference type="Gene3D" id="3.60.20.10">
    <property type="entry name" value="Glutamine Phosphoribosylpyrophosphate, subunit 1, domain 1"/>
    <property type="match status" value="1"/>
</dbReference>
<dbReference type="Pfam" id="PF00227">
    <property type="entry name" value="Proteasome"/>
    <property type="match status" value="1"/>
</dbReference>
<comment type="subunit">
    <text evidence="1">Component of the 20S core complex of the 26S proteasome. The 26S proteasome is composed of a core protease (CP), known as the 20S proteasome, capped at one or both ends by the 19S regulatory particle (RP/PA700). The 20S proteasome core is composed of 28 subunits that are arranged in four stacked rings, resulting in a barrel-shaped structure. The two end rings are each formed by seven alpha subunits, and the two central rings are each formed by seven beta subunits. The catalytic chamber with the active sites is on the inside of the barrel.</text>
</comment>
<keyword evidence="8" id="KW-1185">Reference proteome</keyword>
<dbReference type="InterPro" id="IPR050115">
    <property type="entry name" value="Proteasome_alpha"/>
</dbReference>
<keyword evidence="4 5" id="KW-0539">Nucleus</keyword>
<accession>A0AAE1JWI6</accession>
<comment type="subunit">
    <text evidence="5">Component of the proteasome complex.</text>
</comment>
<evidence type="ECO:0000256" key="2">
    <source>
        <dbReference type="ARBA" id="ARBA00022490"/>
    </source>
</evidence>
<name>A0AAE1JWI6_9FABA</name>
<dbReference type="Proteomes" id="UP001293593">
    <property type="component" value="Unassembled WGS sequence"/>
</dbReference>
<comment type="similarity">
    <text evidence="5">Belongs to the peptidase T1B family.</text>
</comment>
<dbReference type="GO" id="GO:0005737">
    <property type="term" value="C:cytoplasm"/>
    <property type="evidence" value="ECO:0007669"/>
    <property type="project" value="UniProtKB-SubCell"/>
</dbReference>
<evidence type="ECO:0000313" key="7">
    <source>
        <dbReference type="EMBL" id="KAK4258875.1"/>
    </source>
</evidence>
<dbReference type="SUPFAM" id="SSF56235">
    <property type="entry name" value="N-terminal nucleophile aminohydrolases (Ntn hydrolases)"/>
    <property type="match status" value="1"/>
</dbReference>
<evidence type="ECO:0000256" key="3">
    <source>
        <dbReference type="ARBA" id="ARBA00022942"/>
    </source>
</evidence>
<comment type="subcellular location">
    <subcellularLocation>
        <location evidence="5">Cytoplasm</location>
    </subcellularLocation>
    <subcellularLocation>
        <location evidence="5">Nucleus</location>
    </subcellularLocation>
</comment>
<comment type="function">
    <text evidence="5">Component of the proteasome, a multicatalytic proteinase complex which is characterized by its ability to cleave peptides with Arg, Phe, Tyr, Leu, and Glu adjacent to the leaving group at neutral or slightly basic pH. The proteasome has an ATP-dependent proteolytic activity.</text>
</comment>
<keyword evidence="2 5" id="KW-0963">Cytoplasm</keyword>